<evidence type="ECO:0008006" key="4">
    <source>
        <dbReference type="Google" id="ProtNLM"/>
    </source>
</evidence>
<proteinExistence type="predicted"/>
<evidence type="ECO:0000313" key="3">
    <source>
        <dbReference type="Proteomes" id="UP000772434"/>
    </source>
</evidence>
<gene>
    <name evidence="2" type="ORF">BDP27DRAFT_1229193</name>
</gene>
<organism evidence="2 3">
    <name type="scientific">Rhodocollybia butyracea</name>
    <dbReference type="NCBI Taxonomy" id="206335"/>
    <lineage>
        <taxon>Eukaryota</taxon>
        <taxon>Fungi</taxon>
        <taxon>Dikarya</taxon>
        <taxon>Basidiomycota</taxon>
        <taxon>Agaricomycotina</taxon>
        <taxon>Agaricomycetes</taxon>
        <taxon>Agaricomycetidae</taxon>
        <taxon>Agaricales</taxon>
        <taxon>Marasmiineae</taxon>
        <taxon>Omphalotaceae</taxon>
        <taxon>Rhodocollybia</taxon>
    </lineage>
</organism>
<dbReference type="InterPro" id="IPR011010">
    <property type="entry name" value="DNA_brk_join_enz"/>
</dbReference>
<reference evidence="2" key="1">
    <citation type="submission" date="2020-11" db="EMBL/GenBank/DDBJ databases">
        <authorList>
            <consortium name="DOE Joint Genome Institute"/>
            <person name="Ahrendt S."/>
            <person name="Riley R."/>
            <person name="Andreopoulos W."/>
            <person name="Labutti K."/>
            <person name="Pangilinan J."/>
            <person name="Ruiz-Duenas F.J."/>
            <person name="Barrasa J.M."/>
            <person name="Sanchez-Garcia M."/>
            <person name="Camarero S."/>
            <person name="Miyauchi S."/>
            <person name="Serrano A."/>
            <person name="Linde D."/>
            <person name="Babiker R."/>
            <person name="Drula E."/>
            <person name="Ayuso-Fernandez I."/>
            <person name="Pacheco R."/>
            <person name="Padilla G."/>
            <person name="Ferreira P."/>
            <person name="Barriuso J."/>
            <person name="Kellner H."/>
            <person name="Castanera R."/>
            <person name="Alfaro M."/>
            <person name="Ramirez L."/>
            <person name="Pisabarro A.G."/>
            <person name="Kuo A."/>
            <person name="Tritt A."/>
            <person name="Lipzen A."/>
            <person name="He G."/>
            <person name="Yan M."/>
            <person name="Ng V."/>
            <person name="Cullen D."/>
            <person name="Martin F."/>
            <person name="Rosso M.-N."/>
            <person name="Henrissat B."/>
            <person name="Hibbett D."/>
            <person name="Martinez A.T."/>
            <person name="Grigoriev I.V."/>
        </authorList>
    </citation>
    <scope>NUCLEOTIDE SEQUENCE</scope>
    <source>
        <strain evidence="2">AH 40177</strain>
    </source>
</reference>
<evidence type="ECO:0000256" key="1">
    <source>
        <dbReference type="ARBA" id="ARBA00023172"/>
    </source>
</evidence>
<dbReference type="EMBL" id="JADNRY010000106">
    <property type="protein sequence ID" value="KAF9065255.1"/>
    <property type="molecule type" value="Genomic_DNA"/>
</dbReference>
<dbReference type="GO" id="GO:0003677">
    <property type="term" value="F:DNA binding"/>
    <property type="evidence" value="ECO:0007669"/>
    <property type="project" value="InterPro"/>
</dbReference>
<feature type="non-terminal residue" evidence="2">
    <location>
        <position position="1"/>
    </location>
</feature>
<protein>
    <recommendedName>
        <fullName evidence="4">Tyr recombinase domain-containing protein</fullName>
    </recommendedName>
</protein>
<dbReference type="SUPFAM" id="SSF56349">
    <property type="entry name" value="DNA breaking-rejoining enzymes"/>
    <property type="match status" value="1"/>
</dbReference>
<accession>A0A9P5PNR2</accession>
<dbReference type="OrthoDB" id="3254696at2759"/>
<comment type="caution">
    <text evidence="2">The sequence shown here is derived from an EMBL/GenBank/DDBJ whole genome shotgun (WGS) entry which is preliminary data.</text>
</comment>
<keyword evidence="1" id="KW-0233">DNA recombination</keyword>
<dbReference type="Gene3D" id="1.10.443.10">
    <property type="entry name" value="Intergrase catalytic core"/>
    <property type="match status" value="1"/>
</dbReference>
<dbReference type="AlphaFoldDB" id="A0A9P5PNR2"/>
<evidence type="ECO:0000313" key="2">
    <source>
        <dbReference type="EMBL" id="KAF9065255.1"/>
    </source>
</evidence>
<keyword evidence="3" id="KW-1185">Reference proteome</keyword>
<sequence length="72" mass="8243">LFSYRDPNDALQVMTRVRFMEVCHMVWGEQGVPHISAHSFRVGGATNYLRSGVPASTVKVMGRWNSDVLQYW</sequence>
<name>A0A9P5PNR2_9AGAR</name>
<dbReference type="GO" id="GO:0015074">
    <property type="term" value="P:DNA integration"/>
    <property type="evidence" value="ECO:0007669"/>
    <property type="project" value="InterPro"/>
</dbReference>
<dbReference type="GO" id="GO:0006310">
    <property type="term" value="P:DNA recombination"/>
    <property type="evidence" value="ECO:0007669"/>
    <property type="project" value="UniProtKB-KW"/>
</dbReference>
<dbReference type="InterPro" id="IPR013762">
    <property type="entry name" value="Integrase-like_cat_sf"/>
</dbReference>
<dbReference type="Proteomes" id="UP000772434">
    <property type="component" value="Unassembled WGS sequence"/>
</dbReference>